<dbReference type="Proteomes" id="UP001578633">
    <property type="component" value="Chromosome 9"/>
</dbReference>
<organism evidence="2 3">
    <name type="scientific">Alternaria dauci</name>
    <dbReference type="NCBI Taxonomy" id="48095"/>
    <lineage>
        <taxon>Eukaryota</taxon>
        <taxon>Fungi</taxon>
        <taxon>Dikarya</taxon>
        <taxon>Ascomycota</taxon>
        <taxon>Pezizomycotina</taxon>
        <taxon>Dothideomycetes</taxon>
        <taxon>Pleosporomycetidae</taxon>
        <taxon>Pleosporales</taxon>
        <taxon>Pleosporineae</taxon>
        <taxon>Pleosporaceae</taxon>
        <taxon>Alternaria</taxon>
        <taxon>Alternaria sect. Porri</taxon>
    </lineage>
</organism>
<sequence>MASHIDIIKKEGILALPSLSDQQAQHLAAEQSASTVQDSATPLRDWVCHCTHSNTPDTLASPNGPCQTCTTPAYDAECADVIVTPRDNPECLGLACWDCNYFWEWPDCKDGESVQNGVLSCNVCGHLEEYKVVFVKDRFEEMKMLELEAEQKKEQLRLFDELRRTRAENKSWMIVE</sequence>
<protein>
    <submittedName>
        <fullName evidence="2">Uncharacterized protein</fullName>
    </submittedName>
</protein>
<name>A0ABR3U9S7_9PLEO</name>
<evidence type="ECO:0000313" key="2">
    <source>
        <dbReference type="EMBL" id="KAL1792872.1"/>
    </source>
</evidence>
<proteinExistence type="predicted"/>
<accession>A0ABR3U9S7</accession>
<comment type="caution">
    <text evidence="2">The sequence shown here is derived from an EMBL/GenBank/DDBJ whole genome shotgun (WGS) entry which is preliminary data.</text>
</comment>
<evidence type="ECO:0000313" key="3">
    <source>
        <dbReference type="Proteomes" id="UP001578633"/>
    </source>
</evidence>
<dbReference type="EMBL" id="JBHGVX010000009">
    <property type="protein sequence ID" value="KAL1792872.1"/>
    <property type="molecule type" value="Genomic_DNA"/>
</dbReference>
<reference evidence="2 3" key="1">
    <citation type="submission" date="2024-09" db="EMBL/GenBank/DDBJ databases">
        <title>T2T genomes of carrot and Alternaria dauci and their utility for understanding host-pathogen interaction during carrot leaf blight disease.</title>
        <authorList>
            <person name="Liu W."/>
            <person name="Xu S."/>
            <person name="Ou C."/>
            <person name="Liu X."/>
            <person name="Zhuang F."/>
            <person name="Deng X.W."/>
        </authorList>
    </citation>
    <scope>NUCLEOTIDE SEQUENCE [LARGE SCALE GENOMIC DNA]</scope>
    <source>
        <strain evidence="2 3">A2016</strain>
    </source>
</reference>
<dbReference type="GeneID" id="96089701"/>
<dbReference type="RefSeq" id="XP_069303456.1">
    <property type="nucleotide sequence ID" value="XM_069455566.1"/>
</dbReference>
<keyword evidence="1" id="KW-0175">Coiled coil</keyword>
<feature type="coiled-coil region" evidence="1">
    <location>
        <begin position="135"/>
        <end position="162"/>
    </location>
</feature>
<keyword evidence="3" id="KW-1185">Reference proteome</keyword>
<gene>
    <name evidence="2" type="ORF">ACET3X_009379</name>
</gene>
<evidence type="ECO:0000256" key="1">
    <source>
        <dbReference type="SAM" id="Coils"/>
    </source>
</evidence>